<proteinExistence type="predicted"/>
<evidence type="ECO:0000313" key="2">
    <source>
        <dbReference type="Proteomes" id="UP000287033"/>
    </source>
</evidence>
<evidence type="ECO:0000313" key="1">
    <source>
        <dbReference type="EMBL" id="GCC40736.1"/>
    </source>
</evidence>
<accession>A0A401TDM3</accession>
<protein>
    <submittedName>
        <fullName evidence="1">Uncharacterized protein</fullName>
    </submittedName>
</protein>
<dbReference type="AlphaFoldDB" id="A0A401TDM3"/>
<name>A0A401TDM3_CHIPU</name>
<reference evidence="1 2" key="1">
    <citation type="journal article" date="2018" name="Nat. Ecol. Evol.">
        <title>Shark genomes provide insights into elasmobranch evolution and the origin of vertebrates.</title>
        <authorList>
            <person name="Hara Y"/>
            <person name="Yamaguchi K"/>
            <person name="Onimaru K"/>
            <person name="Kadota M"/>
            <person name="Koyanagi M"/>
            <person name="Keeley SD"/>
            <person name="Tatsumi K"/>
            <person name="Tanaka K"/>
            <person name="Motone F"/>
            <person name="Kageyama Y"/>
            <person name="Nozu R"/>
            <person name="Adachi N"/>
            <person name="Nishimura O"/>
            <person name="Nakagawa R"/>
            <person name="Tanegashima C"/>
            <person name="Kiyatake I"/>
            <person name="Matsumoto R"/>
            <person name="Murakumo K"/>
            <person name="Nishida K"/>
            <person name="Terakita A"/>
            <person name="Kuratani S"/>
            <person name="Sato K"/>
            <person name="Hyodo S Kuraku.S."/>
        </authorList>
    </citation>
    <scope>NUCLEOTIDE SEQUENCE [LARGE SCALE GENOMIC DNA]</scope>
</reference>
<gene>
    <name evidence="1" type="ORF">chiPu_0024891</name>
</gene>
<sequence>MMIQRKMRVRLILKKECHSAETSGTSQRFQYHIILSQEWGSCRLLLDSNPIPVQTRTAPPDPVQVLD</sequence>
<dbReference type="EMBL" id="BEZZ01048265">
    <property type="protein sequence ID" value="GCC40736.1"/>
    <property type="molecule type" value="Genomic_DNA"/>
</dbReference>
<organism evidence="1 2">
    <name type="scientific">Chiloscyllium punctatum</name>
    <name type="common">Brownbanded bambooshark</name>
    <name type="synonym">Hemiscyllium punctatum</name>
    <dbReference type="NCBI Taxonomy" id="137246"/>
    <lineage>
        <taxon>Eukaryota</taxon>
        <taxon>Metazoa</taxon>
        <taxon>Chordata</taxon>
        <taxon>Craniata</taxon>
        <taxon>Vertebrata</taxon>
        <taxon>Chondrichthyes</taxon>
        <taxon>Elasmobranchii</taxon>
        <taxon>Galeomorphii</taxon>
        <taxon>Galeoidea</taxon>
        <taxon>Orectolobiformes</taxon>
        <taxon>Hemiscylliidae</taxon>
        <taxon>Chiloscyllium</taxon>
    </lineage>
</organism>
<keyword evidence="2" id="KW-1185">Reference proteome</keyword>
<dbReference type="Proteomes" id="UP000287033">
    <property type="component" value="Unassembled WGS sequence"/>
</dbReference>
<comment type="caution">
    <text evidence="1">The sequence shown here is derived from an EMBL/GenBank/DDBJ whole genome shotgun (WGS) entry which is preliminary data.</text>
</comment>